<feature type="region of interest" description="Disordered" evidence="2">
    <location>
        <begin position="371"/>
        <end position="406"/>
    </location>
</feature>
<evidence type="ECO:0000313" key="5">
    <source>
        <dbReference type="Proteomes" id="UP000283383"/>
    </source>
</evidence>
<dbReference type="InterPro" id="IPR013883">
    <property type="entry name" value="TF_Iwr1_dom"/>
</dbReference>
<name>A0A420HGC5_9PEZI</name>
<reference evidence="4 5" key="1">
    <citation type="journal article" date="2018" name="BMC Genomics">
        <title>Comparative genome analyses reveal sequence features reflecting distinct modes of host-adaptation between dicot and monocot powdery mildew.</title>
        <authorList>
            <person name="Wu Y."/>
            <person name="Ma X."/>
            <person name="Pan Z."/>
            <person name="Kale S.D."/>
            <person name="Song Y."/>
            <person name="King H."/>
            <person name="Zhang Q."/>
            <person name="Presley C."/>
            <person name="Deng X."/>
            <person name="Wei C.I."/>
            <person name="Xiao S."/>
        </authorList>
    </citation>
    <scope>NUCLEOTIDE SEQUENCE [LARGE SCALE GENOMIC DNA]</scope>
    <source>
        <strain evidence="4">UMSG3</strain>
    </source>
</reference>
<dbReference type="AlphaFoldDB" id="A0A420HGC5"/>
<dbReference type="Proteomes" id="UP000283383">
    <property type="component" value="Unassembled WGS sequence"/>
</dbReference>
<feature type="region of interest" description="Disordered" evidence="2">
    <location>
        <begin position="322"/>
        <end position="352"/>
    </location>
</feature>
<accession>A0A420HGC5</accession>
<dbReference type="GO" id="GO:0005737">
    <property type="term" value="C:cytoplasm"/>
    <property type="evidence" value="ECO:0007669"/>
    <property type="project" value="TreeGrafter"/>
</dbReference>
<comment type="similarity">
    <text evidence="1">Belongs to the IWR1/SLC7A6OS family.</text>
</comment>
<comment type="caution">
    <text evidence="4">The sequence shown here is derived from an EMBL/GenBank/DDBJ whole genome shotgun (WGS) entry which is preliminary data.</text>
</comment>
<feature type="compositionally biased region" description="Acidic residues" evidence="2">
    <location>
        <begin position="341"/>
        <end position="352"/>
    </location>
</feature>
<feature type="compositionally biased region" description="Polar residues" evidence="2">
    <location>
        <begin position="224"/>
        <end position="238"/>
    </location>
</feature>
<feature type="domain" description="Transcription factor Iwr1" evidence="3">
    <location>
        <begin position="278"/>
        <end position="345"/>
    </location>
</feature>
<dbReference type="Pfam" id="PF08574">
    <property type="entry name" value="Iwr1"/>
    <property type="match status" value="1"/>
</dbReference>
<feature type="region of interest" description="Disordered" evidence="2">
    <location>
        <begin position="214"/>
        <end position="255"/>
    </location>
</feature>
<dbReference type="PANTHER" id="PTHR28063">
    <property type="entry name" value="RNA POLYMERASE II NUCLEAR LOCALIZATION PROTEIN IWR1"/>
    <property type="match status" value="1"/>
</dbReference>
<dbReference type="GO" id="GO:0006606">
    <property type="term" value="P:protein import into nucleus"/>
    <property type="evidence" value="ECO:0007669"/>
    <property type="project" value="InterPro"/>
</dbReference>
<keyword evidence="5" id="KW-1185">Reference proteome</keyword>
<proteinExistence type="inferred from homology"/>
<gene>
    <name evidence="4" type="ORF">GcM3_195016</name>
</gene>
<protein>
    <recommendedName>
        <fullName evidence="3">Transcription factor Iwr1 domain-containing protein</fullName>
    </recommendedName>
</protein>
<dbReference type="PANTHER" id="PTHR28063:SF1">
    <property type="entry name" value="RNA POLYMERASE II NUCLEAR LOCALIZATION PROTEIN IWR1"/>
    <property type="match status" value="1"/>
</dbReference>
<feature type="compositionally biased region" description="Acidic residues" evidence="2">
    <location>
        <begin position="322"/>
        <end position="332"/>
    </location>
</feature>
<evidence type="ECO:0000313" key="4">
    <source>
        <dbReference type="EMBL" id="RKF56468.1"/>
    </source>
</evidence>
<evidence type="ECO:0000256" key="2">
    <source>
        <dbReference type="SAM" id="MobiDB-lite"/>
    </source>
</evidence>
<dbReference type="EMBL" id="MCBQ01019519">
    <property type="protein sequence ID" value="RKF56468.1"/>
    <property type="molecule type" value="Genomic_DNA"/>
</dbReference>
<evidence type="ECO:0000259" key="3">
    <source>
        <dbReference type="Pfam" id="PF08574"/>
    </source>
</evidence>
<sequence length="406" mass="47050">MFLPPEEIKIKRKRTDEPVELLHIQESRSKKMKFTSDFVFCRQSTSQIANTNQATPPSSSLSLENSERKLVESLKIKNTQIPRHFHLCRSEITSESSLSINHCNRKRKADTVFVERKSRLVHKSKIRDEQNFSAVTQPTPDPNKSNTLQKNKTLDIVACCPTPATNFPCLLSLNNESFSSNNKTTWDVTSQDLIAKMQAYTLSEIAKNIAASEAECPPNKPNPHETTASIHLTRSQPTRFKPKAPAQRYKDRQRNKLDLDTETDLENEYFEEAGGNDEDWVVETYLRMPLENAEAEKCLNFGFLVLESEAEIEEFYHIDTDSEEDYEDEDENAENHYSADYPDEEVASDDEFDRNAYYYSKDIDEFEYDAFSDDEQDVKQSSPWYSSSSWRRKRDDFINDEDEETD</sequence>
<organism evidence="4 5">
    <name type="scientific">Golovinomyces cichoracearum</name>
    <dbReference type="NCBI Taxonomy" id="62708"/>
    <lineage>
        <taxon>Eukaryota</taxon>
        <taxon>Fungi</taxon>
        <taxon>Dikarya</taxon>
        <taxon>Ascomycota</taxon>
        <taxon>Pezizomycotina</taxon>
        <taxon>Leotiomycetes</taxon>
        <taxon>Erysiphales</taxon>
        <taxon>Erysiphaceae</taxon>
        <taxon>Golovinomyces</taxon>
    </lineage>
</organism>
<evidence type="ECO:0000256" key="1">
    <source>
        <dbReference type="ARBA" id="ARBA00010218"/>
    </source>
</evidence>
<dbReference type="InterPro" id="IPR040150">
    <property type="entry name" value="Iwr1"/>
</dbReference>